<keyword evidence="3" id="KW-1185">Reference proteome</keyword>
<dbReference type="EMBL" id="JBBHLL010000026">
    <property type="protein sequence ID" value="KAK7828490.1"/>
    <property type="molecule type" value="Genomic_DNA"/>
</dbReference>
<name>A0AAW0JPU6_MYOGA</name>
<evidence type="ECO:0000256" key="1">
    <source>
        <dbReference type="SAM" id="MobiDB-lite"/>
    </source>
</evidence>
<accession>A0AAW0JPU6</accession>
<dbReference type="AlphaFoldDB" id="A0AAW0JPU6"/>
<reference evidence="2 3" key="1">
    <citation type="journal article" date="2023" name="bioRxiv">
        <title>Conserved and derived expression patterns and positive selection on dental genes reveal complex evolutionary context of ever-growing rodent molars.</title>
        <authorList>
            <person name="Calamari Z.T."/>
            <person name="Song A."/>
            <person name="Cohen E."/>
            <person name="Akter M."/>
            <person name="Roy R.D."/>
            <person name="Hallikas O."/>
            <person name="Christensen M.M."/>
            <person name="Li P."/>
            <person name="Marangoni P."/>
            <person name="Jernvall J."/>
            <person name="Klein O.D."/>
        </authorList>
    </citation>
    <scope>NUCLEOTIDE SEQUENCE [LARGE SCALE GENOMIC DNA]</scope>
    <source>
        <strain evidence="2">V071</strain>
    </source>
</reference>
<feature type="compositionally biased region" description="Basic residues" evidence="1">
    <location>
        <begin position="196"/>
        <end position="212"/>
    </location>
</feature>
<organism evidence="2 3">
    <name type="scientific">Myodes glareolus</name>
    <name type="common">Bank vole</name>
    <name type="synonym">Clethrionomys glareolus</name>
    <dbReference type="NCBI Taxonomy" id="447135"/>
    <lineage>
        <taxon>Eukaryota</taxon>
        <taxon>Metazoa</taxon>
        <taxon>Chordata</taxon>
        <taxon>Craniata</taxon>
        <taxon>Vertebrata</taxon>
        <taxon>Euteleostomi</taxon>
        <taxon>Mammalia</taxon>
        <taxon>Eutheria</taxon>
        <taxon>Euarchontoglires</taxon>
        <taxon>Glires</taxon>
        <taxon>Rodentia</taxon>
        <taxon>Myomorpha</taxon>
        <taxon>Muroidea</taxon>
        <taxon>Cricetidae</taxon>
        <taxon>Arvicolinae</taxon>
        <taxon>Myodes</taxon>
    </lineage>
</organism>
<feature type="compositionally biased region" description="Pro residues" evidence="1">
    <location>
        <begin position="118"/>
        <end position="128"/>
    </location>
</feature>
<dbReference type="Proteomes" id="UP001488838">
    <property type="component" value="Unassembled WGS sequence"/>
</dbReference>
<comment type="caution">
    <text evidence="2">The sequence shown here is derived from an EMBL/GenBank/DDBJ whole genome shotgun (WGS) entry which is preliminary data.</text>
</comment>
<evidence type="ECO:0000313" key="2">
    <source>
        <dbReference type="EMBL" id="KAK7828490.1"/>
    </source>
</evidence>
<feature type="compositionally biased region" description="Low complexity" evidence="1">
    <location>
        <begin position="129"/>
        <end position="149"/>
    </location>
</feature>
<protein>
    <submittedName>
        <fullName evidence="2">Uncharacterized protein</fullName>
    </submittedName>
</protein>
<feature type="region of interest" description="Disordered" evidence="1">
    <location>
        <begin position="102"/>
        <end position="216"/>
    </location>
</feature>
<feature type="non-terminal residue" evidence="2">
    <location>
        <position position="1"/>
    </location>
</feature>
<sequence>VCLLVEVDGLAGLGQRCVGTEGGGSRAVGSQAAEAGSLACSWGCWRTRGWVETITIEEEHTGALTAFLLPFLFLPPRPQGGRYPGPWGEVCTPGGWRPGRRAGVGVAAVGGGRHGPLPRAPLLPPLAPRPSSSPSSPSSSWSPATAARGAAGGTGAAQPLSRAAGRAGPNATGHAGTAETARTGSHGKTGEEPAQRHRHHCHHHHHHHHHHWSSPIPPPRLIPHLISPRTANFVRSFPLHRVILGQKDRE</sequence>
<proteinExistence type="predicted"/>
<gene>
    <name evidence="2" type="ORF">U0070_008999</name>
</gene>
<evidence type="ECO:0000313" key="3">
    <source>
        <dbReference type="Proteomes" id="UP001488838"/>
    </source>
</evidence>